<evidence type="ECO:0000256" key="12">
    <source>
        <dbReference type="ARBA" id="ARBA00073576"/>
    </source>
</evidence>
<evidence type="ECO:0000313" key="18">
    <source>
        <dbReference type="Proteomes" id="UP000182427"/>
    </source>
</evidence>
<feature type="binding site" description="covalent" evidence="13">
    <location>
        <position position="81"/>
    </location>
    <ligand>
        <name>heme c</name>
        <dbReference type="ChEBI" id="CHEBI:61717"/>
        <label>1</label>
    </ligand>
</feature>
<keyword evidence="4 13" id="KW-0349">Heme</keyword>
<dbReference type="Gene3D" id="1.10.760.10">
    <property type="entry name" value="Cytochrome c-like domain"/>
    <property type="match status" value="2"/>
</dbReference>
<feature type="binding site" description="axial binding residue" evidence="14">
    <location>
        <position position="233"/>
    </location>
    <ligand>
        <name>heme c</name>
        <dbReference type="ChEBI" id="CHEBI:61717"/>
        <label>2</label>
    </ligand>
    <ligandPart>
        <name>Fe</name>
        <dbReference type="ChEBI" id="CHEBI:18248"/>
    </ligandPart>
</feature>
<evidence type="ECO:0000256" key="9">
    <source>
        <dbReference type="ARBA" id="ARBA00023002"/>
    </source>
</evidence>
<comment type="function">
    <text evidence="11">Involved in methylamine metabolism. Essential for the maturation of the beta subunit of MADH, presumably via a step in the biosynthesis of tryptophan tryptophylquinone (TTQ), the cofactor of MADH.</text>
</comment>
<dbReference type="EMBL" id="LT629690">
    <property type="protein sequence ID" value="SDE81773.1"/>
    <property type="molecule type" value="Genomic_DNA"/>
</dbReference>
<comment type="cofactor">
    <cofactor evidence="13">
        <name>heme</name>
        <dbReference type="ChEBI" id="CHEBI:30413"/>
    </cofactor>
    <text evidence="13">Binds 2 heme groups.</text>
</comment>
<dbReference type="PANTHER" id="PTHR30600">
    <property type="entry name" value="CYTOCHROME C PEROXIDASE-RELATED"/>
    <property type="match status" value="1"/>
</dbReference>
<accession>A0A1G7G0X8</accession>
<evidence type="ECO:0000313" key="17">
    <source>
        <dbReference type="EMBL" id="SDE81773.1"/>
    </source>
</evidence>
<comment type="subcellular location">
    <subcellularLocation>
        <location evidence="1">Periplasm</location>
    </subcellularLocation>
</comment>
<evidence type="ECO:0000256" key="1">
    <source>
        <dbReference type="ARBA" id="ARBA00004418"/>
    </source>
</evidence>
<feature type="binding site" description="covalent" evidence="13">
    <location>
        <position position="232"/>
    </location>
    <ligand>
        <name>heme c</name>
        <dbReference type="ChEBI" id="CHEBI:61717"/>
        <label>2</label>
    </ligand>
</feature>
<name>A0A1G7G0X8_9BACT</name>
<dbReference type="RefSeq" id="WP_231966699.1">
    <property type="nucleotide sequence ID" value="NZ_LT629690.1"/>
</dbReference>
<feature type="domain" description="Cytochrome c" evidence="16">
    <location>
        <begin position="212"/>
        <end position="343"/>
    </location>
</feature>
<dbReference type="InterPro" id="IPR009056">
    <property type="entry name" value="Cyt_c-like_dom"/>
</dbReference>
<dbReference type="PROSITE" id="PS51007">
    <property type="entry name" value="CYTC"/>
    <property type="match status" value="2"/>
</dbReference>
<dbReference type="Pfam" id="PF03150">
    <property type="entry name" value="CCP_MauG"/>
    <property type="match status" value="1"/>
</dbReference>
<feature type="binding site" description="covalent" evidence="13">
    <location>
        <position position="84"/>
    </location>
    <ligand>
        <name>heme c</name>
        <dbReference type="ChEBI" id="CHEBI:61717"/>
        <label>1</label>
    </ligand>
</feature>
<evidence type="ECO:0000256" key="5">
    <source>
        <dbReference type="ARBA" id="ARBA00022723"/>
    </source>
</evidence>
<feature type="domain" description="Cytochrome c" evidence="16">
    <location>
        <begin position="59"/>
        <end position="161"/>
    </location>
</feature>
<keyword evidence="17" id="KW-0575">Peroxidase</keyword>
<keyword evidence="8" id="KW-0249">Electron transport</keyword>
<dbReference type="InterPro" id="IPR036909">
    <property type="entry name" value="Cyt_c-like_dom_sf"/>
</dbReference>
<dbReference type="InterPro" id="IPR004852">
    <property type="entry name" value="Di-haem_cyt_c_peroxidsae"/>
</dbReference>
<feature type="binding site" description="covalent" evidence="13">
    <location>
        <position position="229"/>
    </location>
    <ligand>
        <name>heme c</name>
        <dbReference type="ChEBI" id="CHEBI:61717"/>
        <label>2</label>
    </ligand>
</feature>
<reference evidence="17 18" key="1">
    <citation type="submission" date="2016-10" db="EMBL/GenBank/DDBJ databases">
        <authorList>
            <person name="de Groot N.N."/>
        </authorList>
    </citation>
    <scope>NUCLEOTIDE SEQUENCE [LARGE SCALE GENOMIC DNA]</scope>
    <source>
        <strain evidence="17 18">GAS232</strain>
    </source>
</reference>
<dbReference type="GO" id="GO:0046872">
    <property type="term" value="F:metal ion binding"/>
    <property type="evidence" value="ECO:0007669"/>
    <property type="project" value="UniProtKB-KW"/>
</dbReference>
<evidence type="ECO:0000256" key="11">
    <source>
        <dbReference type="ARBA" id="ARBA00058991"/>
    </source>
</evidence>
<dbReference type="GO" id="GO:0042597">
    <property type="term" value="C:periplasmic space"/>
    <property type="evidence" value="ECO:0007669"/>
    <property type="project" value="UniProtKB-SubCell"/>
</dbReference>
<evidence type="ECO:0000256" key="6">
    <source>
        <dbReference type="ARBA" id="ARBA00022729"/>
    </source>
</evidence>
<dbReference type="GO" id="GO:0009055">
    <property type="term" value="F:electron transfer activity"/>
    <property type="evidence" value="ECO:0007669"/>
    <property type="project" value="InterPro"/>
</dbReference>
<proteinExistence type="predicted"/>
<protein>
    <recommendedName>
        <fullName evidence="12">Methylamine utilization protein MauG</fullName>
    </recommendedName>
</protein>
<keyword evidence="6 15" id="KW-0732">Signal</keyword>
<gene>
    <name evidence="17" type="ORF">SAMN05444167_0514</name>
</gene>
<keyword evidence="10 14" id="KW-0408">Iron</keyword>
<feature type="binding site" description="axial binding residue" evidence="14">
    <location>
        <position position="85"/>
    </location>
    <ligand>
        <name>heme c</name>
        <dbReference type="ChEBI" id="CHEBI:61717"/>
        <label>1</label>
    </ligand>
    <ligandPart>
        <name>Fe</name>
        <dbReference type="ChEBI" id="CHEBI:18248"/>
    </ligandPart>
</feature>
<keyword evidence="18" id="KW-1185">Reference proteome</keyword>
<sequence length="357" mass="38898">MMKRQQHHRVLLCLALLLLSTGCKKKEVSARPIGAEVHIQPLLGLPPVPIPKDNPPTADTIALGRRLFYDKRVSVDNTLSCASCHDPRDYFTDGKNVSTGVRGALGTRNAPTILNAAYLPFQFWDGRAITLEEQAAFPIANPVEMSQPHAADVSKLGDDPEYRALFKKAFGTEDVNIARVEAALASFERTALTGNSPFDQYQFGGNKNALTPAQLRGYGVFLNPNGGNCASCHTIAPQGALFTDGKFHNIGEGVNDDGDFSDIGRFHETKVATDKGAFKTPTLRNVAKTAPYMHNGRLKTLKEVIDFYAGQGNSNQYLDPEMKKIHMTGQDRTDLLEFLNALTGDVTPNLGPPSNSK</sequence>
<feature type="chain" id="PRO_5009241068" description="Methylamine utilization protein MauG" evidence="15">
    <location>
        <begin position="26"/>
        <end position="357"/>
    </location>
</feature>
<comment type="PTM">
    <text evidence="13">Binds 2 heme groups per subunit.</text>
</comment>
<dbReference type="SUPFAM" id="SSF46626">
    <property type="entry name" value="Cytochrome c"/>
    <property type="match status" value="2"/>
</dbReference>
<dbReference type="PANTHER" id="PTHR30600:SF10">
    <property type="entry name" value="BLL6722 PROTEIN"/>
    <property type="match status" value="1"/>
</dbReference>
<dbReference type="PIRSF" id="PIRSF000294">
    <property type="entry name" value="Cytochrome-c_peroxidase"/>
    <property type="match status" value="1"/>
</dbReference>
<evidence type="ECO:0000256" key="13">
    <source>
        <dbReference type="PIRSR" id="PIRSR000294-1"/>
    </source>
</evidence>
<dbReference type="GO" id="GO:0004130">
    <property type="term" value="F:cytochrome-c peroxidase activity"/>
    <property type="evidence" value="ECO:0007669"/>
    <property type="project" value="TreeGrafter"/>
</dbReference>
<comment type="pathway">
    <text evidence="2">One-carbon metabolism; methylamine degradation.</text>
</comment>
<evidence type="ECO:0000256" key="10">
    <source>
        <dbReference type="ARBA" id="ARBA00023004"/>
    </source>
</evidence>
<evidence type="ECO:0000256" key="2">
    <source>
        <dbReference type="ARBA" id="ARBA00004856"/>
    </source>
</evidence>
<dbReference type="InterPro" id="IPR051395">
    <property type="entry name" value="Cytochrome_c_Peroxidase/MauG"/>
</dbReference>
<keyword evidence="9" id="KW-0560">Oxidoreductase</keyword>
<evidence type="ECO:0000256" key="15">
    <source>
        <dbReference type="SAM" id="SignalP"/>
    </source>
</evidence>
<evidence type="ECO:0000256" key="4">
    <source>
        <dbReference type="ARBA" id="ARBA00022617"/>
    </source>
</evidence>
<keyword evidence="7" id="KW-0574">Periplasm</keyword>
<evidence type="ECO:0000256" key="7">
    <source>
        <dbReference type="ARBA" id="ARBA00022764"/>
    </source>
</evidence>
<dbReference type="Proteomes" id="UP000182427">
    <property type="component" value="Chromosome I"/>
</dbReference>
<organism evidence="17 18">
    <name type="scientific">Terriglobus roseus</name>
    <dbReference type="NCBI Taxonomy" id="392734"/>
    <lineage>
        <taxon>Bacteria</taxon>
        <taxon>Pseudomonadati</taxon>
        <taxon>Acidobacteriota</taxon>
        <taxon>Terriglobia</taxon>
        <taxon>Terriglobales</taxon>
        <taxon>Acidobacteriaceae</taxon>
        <taxon>Terriglobus</taxon>
    </lineage>
</organism>
<evidence type="ECO:0000259" key="16">
    <source>
        <dbReference type="PROSITE" id="PS51007"/>
    </source>
</evidence>
<dbReference type="GO" id="GO:0020037">
    <property type="term" value="F:heme binding"/>
    <property type="evidence" value="ECO:0007669"/>
    <property type="project" value="InterPro"/>
</dbReference>
<keyword evidence="3" id="KW-0813">Transport</keyword>
<evidence type="ECO:0000256" key="3">
    <source>
        <dbReference type="ARBA" id="ARBA00022448"/>
    </source>
</evidence>
<feature type="signal peptide" evidence="15">
    <location>
        <begin position="1"/>
        <end position="25"/>
    </location>
</feature>
<dbReference type="Pfam" id="PF00034">
    <property type="entry name" value="Cytochrom_C"/>
    <property type="match status" value="1"/>
</dbReference>
<dbReference type="InterPro" id="IPR026259">
    <property type="entry name" value="MauG/Cytc_peroxidase"/>
</dbReference>
<keyword evidence="5 14" id="KW-0479">Metal-binding</keyword>
<dbReference type="AlphaFoldDB" id="A0A1G7G0X8"/>
<evidence type="ECO:0000256" key="14">
    <source>
        <dbReference type="PIRSR" id="PIRSR000294-2"/>
    </source>
</evidence>
<dbReference type="PROSITE" id="PS51257">
    <property type="entry name" value="PROKAR_LIPOPROTEIN"/>
    <property type="match status" value="1"/>
</dbReference>
<dbReference type="FunFam" id="1.10.760.10:FF:000019">
    <property type="entry name" value="Di-heme cytochrome C peroxidase"/>
    <property type="match status" value="1"/>
</dbReference>
<evidence type="ECO:0000256" key="8">
    <source>
        <dbReference type="ARBA" id="ARBA00022982"/>
    </source>
</evidence>